<evidence type="ECO:0000256" key="1">
    <source>
        <dbReference type="SAM" id="Phobius"/>
    </source>
</evidence>
<name>A0A9X3LGZ5_9BACL</name>
<feature type="transmembrane region" description="Helical" evidence="1">
    <location>
        <begin position="12"/>
        <end position="34"/>
    </location>
</feature>
<feature type="transmembrane region" description="Helical" evidence="1">
    <location>
        <begin position="46"/>
        <end position="64"/>
    </location>
</feature>
<keyword evidence="3" id="KW-1185">Reference proteome</keyword>
<dbReference type="EMBL" id="JAMKBJ010000009">
    <property type="protein sequence ID" value="MCZ8537763.1"/>
    <property type="molecule type" value="Genomic_DNA"/>
</dbReference>
<accession>A0A9X3LGZ5</accession>
<feature type="transmembrane region" description="Helical" evidence="1">
    <location>
        <begin position="137"/>
        <end position="155"/>
    </location>
</feature>
<evidence type="ECO:0000313" key="3">
    <source>
        <dbReference type="Proteomes" id="UP001152173"/>
    </source>
</evidence>
<feature type="transmembrane region" description="Helical" evidence="1">
    <location>
        <begin position="108"/>
        <end position="125"/>
    </location>
</feature>
<organism evidence="2 3">
    <name type="scientific">Paenisporosarcina quisquiliarum</name>
    <dbReference type="NCBI Taxonomy" id="365346"/>
    <lineage>
        <taxon>Bacteria</taxon>
        <taxon>Bacillati</taxon>
        <taxon>Bacillota</taxon>
        <taxon>Bacilli</taxon>
        <taxon>Bacillales</taxon>
        <taxon>Caryophanaceae</taxon>
        <taxon>Paenisporosarcina</taxon>
    </lineage>
</organism>
<feature type="transmembrane region" description="Helical" evidence="1">
    <location>
        <begin position="85"/>
        <end position="102"/>
    </location>
</feature>
<reference evidence="2" key="1">
    <citation type="submission" date="2022-05" db="EMBL/GenBank/DDBJ databases">
        <authorList>
            <person name="Colautti A."/>
            <person name="Iacumin L."/>
        </authorList>
    </citation>
    <scope>NUCLEOTIDE SEQUENCE</scope>
    <source>
        <strain evidence="2">SK 55</strain>
    </source>
</reference>
<evidence type="ECO:0000313" key="2">
    <source>
        <dbReference type="EMBL" id="MCZ8537763.1"/>
    </source>
</evidence>
<dbReference type="Proteomes" id="UP001152173">
    <property type="component" value="Unassembled WGS sequence"/>
</dbReference>
<protein>
    <submittedName>
        <fullName evidence="2">Uncharacterized protein</fullName>
    </submittedName>
</protein>
<keyword evidence="1" id="KW-0812">Transmembrane</keyword>
<dbReference type="AlphaFoldDB" id="A0A9X3LGZ5"/>
<keyword evidence="1" id="KW-1133">Transmembrane helix</keyword>
<sequence>MQHEIISLIYRKLVTTFVTTTIFSLLLSFLNLIGREEITYNQGEQFIGWFLIFFMYIGAIILIYGNLVSVGIEYLQRKWFKRHDWLYVVILGFFGLANQIIFPDFQMAIVGVLAALLYGMIDKMLYRRMTESKSLKLFFFIPITSLLIFWGYFHVVSPPMPPFTKEDAIEFATSGEGTVIDHFPRDIGQWEGKINGYQVTRESNAKEIGKEIYLVTFTERWSWNQSIGEGIYSISYTVERGSLSAYSEEGNLPPYYQEN</sequence>
<gene>
    <name evidence="2" type="ORF">M9R32_11265</name>
</gene>
<comment type="caution">
    <text evidence="2">The sequence shown here is derived from an EMBL/GenBank/DDBJ whole genome shotgun (WGS) entry which is preliminary data.</text>
</comment>
<dbReference type="RefSeq" id="WP_269926832.1">
    <property type="nucleotide sequence ID" value="NZ_JAMKBJ010000009.1"/>
</dbReference>
<proteinExistence type="predicted"/>
<keyword evidence="1" id="KW-0472">Membrane</keyword>